<dbReference type="Proteomes" id="UP001519460">
    <property type="component" value="Unassembled WGS sequence"/>
</dbReference>
<dbReference type="PANTHER" id="PTHR47027">
    <property type="entry name" value="REVERSE TRANSCRIPTASE DOMAIN-CONTAINING PROTEIN"/>
    <property type="match status" value="1"/>
</dbReference>
<evidence type="ECO:0000259" key="1">
    <source>
        <dbReference type="Pfam" id="PF00078"/>
    </source>
</evidence>
<name>A0ABD0KSI6_9CAEN</name>
<evidence type="ECO:0000313" key="2">
    <source>
        <dbReference type="EMBL" id="KAK7489828.1"/>
    </source>
</evidence>
<dbReference type="AlphaFoldDB" id="A0ABD0KSI6"/>
<dbReference type="Pfam" id="PF00078">
    <property type="entry name" value="RVT_1"/>
    <property type="match status" value="1"/>
</dbReference>
<keyword evidence="3" id="KW-1185">Reference proteome</keyword>
<dbReference type="PANTHER" id="PTHR47027:SF20">
    <property type="entry name" value="REVERSE TRANSCRIPTASE-LIKE PROTEIN WITH RNA-DIRECTED DNA POLYMERASE DOMAIN"/>
    <property type="match status" value="1"/>
</dbReference>
<evidence type="ECO:0000313" key="3">
    <source>
        <dbReference type="Proteomes" id="UP001519460"/>
    </source>
</evidence>
<proteinExistence type="predicted"/>
<sequence>MKTYGIPEKLIRMVKLMYDDFECAVIEEREQTRWFKITTGVKQGCVMSGFLFLLAIDWIMRQTTERHRNGIRWDLISTLEDLDFADDIALISSKFEHMYVYKPKLTAW</sequence>
<dbReference type="EMBL" id="JACVVK020000133">
    <property type="protein sequence ID" value="KAK7489828.1"/>
    <property type="molecule type" value="Genomic_DNA"/>
</dbReference>
<reference evidence="2 3" key="1">
    <citation type="journal article" date="2023" name="Sci. Data">
        <title>Genome assembly of the Korean intertidal mud-creeper Batillaria attramentaria.</title>
        <authorList>
            <person name="Patra A.K."/>
            <person name="Ho P.T."/>
            <person name="Jun S."/>
            <person name="Lee S.J."/>
            <person name="Kim Y."/>
            <person name="Won Y.J."/>
        </authorList>
    </citation>
    <scope>NUCLEOTIDE SEQUENCE [LARGE SCALE GENOMIC DNA]</scope>
    <source>
        <strain evidence="2">Wonlab-2016</strain>
    </source>
</reference>
<feature type="domain" description="Reverse transcriptase" evidence="1">
    <location>
        <begin position="3"/>
        <end position="97"/>
    </location>
</feature>
<accession>A0ABD0KSI6</accession>
<protein>
    <recommendedName>
        <fullName evidence="1">Reverse transcriptase domain-containing protein</fullName>
    </recommendedName>
</protein>
<organism evidence="2 3">
    <name type="scientific">Batillaria attramentaria</name>
    <dbReference type="NCBI Taxonomy" id="370345"/>
    <lineage>
        <taxon>Eukaryota</taxon>
        <taxon>Metazoa</taxon>
        <taxon>Spiralia</taxon>
        <taxon>Lophotrochozoa</taxon>
        <taxon>Mollusca</taxon>
        <taxon>Gastropoda</taxon>
        <taxon>Caenogastropoda</taxon>
        <taxon>Sorbeoconcha</taxon>
        <taxon>Cerithioidea</taxon>
        <taxon>Batillariidae</taxon>
        <taxon>Batillaria</taxon>
    </lineage>
</organism>
<comment type="caution">
    <text evidence="2">The sequence shown here is derived from an EMBL/GenBank/DDBJ whole genome shotgun (WGS) entry which is preliminary data.</text>
</comment>
<dbReference type="InterPro" id="IPR000477">
    <property type="entry name" value="RT_dom"/>
</dbReference>
<gene>
    <name evidence="2" type="ORF">BaRGS_00018850</name>
</gene>